<evidence type="ECO:0000313" key="2">
    <source>
        <dbReference type="Proteomes" id="UP000032483"/>
    </source>
</evidence>
<comment type="caution">
    <text evidence="1">The sequence shown here is derived from an EMBL/GenBank/DDBJ whole genome shotgun (WGS) entry which is preliminary data.</text>
</comment>
<dbReference type="Gene3D" id="3.40.50.880">
    <property type="match status" value="1"/>
</dbReference>
<dbReference type="InterPro" id="IPR029062">
    <property type="entry name" value="Class_I_gatase-like"/>
</dbReference>
<dbReference type="EMBL" id="JXXK01000026">
    <property type="protein sequence ID" value="KJF38967.1"/>
    <property type="molecule type" value="Genomic_DNA"/>
</dbReference>
<keyword evidence="2" id="KW-1185">Reference proteome</keyword>
<dbReference type="Proteomes" id="UP000032483">
    <property type="component" value="Unassembled WGS sequence"/>
</dbReference>
<dbReference type="SUPFAM" id="SSF51445">
    <property type="entry name" value="(Trans)glycosidases"/>
    <property type="match status" value="1"/>
</dbReference>
<name>A0A0D8IWA2_9FIRM</name>
<organism evidence="1 2">
    <name type="scientific">Ruthenibacterium lactatiformans</name>
    <dbReference type="NCBI Taxonomy" id="1550024"/>
    <lineage>
        <taxon>Bacteria</taxon>
        <taxon>Bacillati</taxon>
        <taxon>Bacillota</taxon>
        <taxon>Clostridia</taxon>
        <taxon>Eubacteriales</taxon>
        <taxon>Oscillospiraceae</taxon>
        <taxon>Ruthenibacterium</taxon>
    </lineage>
</organism>
<sequence>MAHWWETTPWRMVQTNLPEPDMADIDAAAFAKSLKDFGATVVNLNAAGIIASYETQLDFQPRSAYLTGDNLRRIIEECHQQGLRVIARTDFSRIRQDVYEQHPEWAARLADGSVVNYNGYISVCPNSDYQNTRVFEILRELFDTHPFDGLFCNMSGYLLTDYSGRFYGLCQCETCRKKYQSETGKDVPETGDSHSPALREYAAFHARCNAQKKEKLADFVKALNPELAVNGVDFVRSEVGTEYGRSNWIYKASSNSRLAAGTLRTRPSDDASVDFIGFRHRFISVSPALMALRQWQNLANSGCVSLYIMGRLDNHRDTSCFKPTQRVFQFHKEHEALFAGLQSAAQVLLVHAGDWHRTDAEAQGWIRILTENHVPFDELPLSDLRENNQLSEKRLVILPDISNLSQRQASLIDAFAYSGGTVVATGSSALVTGNAALHCLGVAKVQEIRTGLRASMLEIPQEEQDAFPNCMQTPYLDIGEELVCVTPEKNSKGYLRLIPEHPFGPPECCCFEKNEPVHGLVVSSYGKGRGLYLPWKGAALYQREGYTNPACFLQDILFSFCGLPKLAPKLTPMTELTMCRKKGLLLIQLVNTTGCFANSWFEPVPVYKIHLLLPGIYGTAKTLNGGHLTTQQTNDGLEITLDILKEYEAIAIEESIQ</sequence>
<evidence type="ECO:0000313" key="1">
    <source>
        <dbReference type="EMBL" id="KJF38967.1"/>
    </source>
</evidence>
<dbReference type="RefSeq" id="WP_050006077.1">
    <property type="nucleotide sequence ID" value="NZ_JXXK01000026.1"/>
</dbReference>
<dbReference type="InterPro" id="IPR028212">
    <property type="entry name" value="GHL6"/>
</dbReference>
<protein>
    <recommendedName>
        <fullName evidence="3">Beta-galactosidase trimerisation domain-containing protein</fullName>
    </recommendedName>
</protein>
<dbReference type="InterPro" id="IPR017853">
    <property type="entry name" value="GH"/>
</dbReference>
<proteinExistence type="predicted"/>
<dbReference type="GeneID" id="42857833"/>
<reference evidence="1" key="1">
    <citation type="submission" date="2015-02" db="EMBL/GenBank/DDBJ databases">
        <title>A novel member of the family Ruminococcaceae isolated from human feces.</title>
        <authorList>
            <person name="Shkoporov A.N."/>
            <person name="Chaplin A.V."/>
            <person name="Motuzova O.V."/>
            <person name="Kafarskaia L.I."/>
            <person name="Khokhlova E.V."/>
            <person name="Efimov B.A."/>
        </authorList>
    </citation>
    <scope>NUCLEOTIDE SEQUENCE [LARGE SCALE GENOMIC DNA]</scope>
    <source>
        <strain evidence="1">585-1</strain>
    </source>
</reference>
<dbReference type="CDD" id="cd03143">
    <property type="entry name" value="A4_beta-galactosidase_middle_domain"/>
    <property type="match status" value="1"/>
</dbReference>
<dbReference type="Pfam" id="PF14871">
    <property type="entry name" value="GHL6"/>
    <property type="match status" value="1"/>
</dbReference>
<dbReference type="Gene3D" id="3.20.20.80">
    <property type="entry name" value="Glycosidases"/>
    <property type="match status" value="1"/>
</dbReference>
<gene>
    <name evidence="1" type="ORF">TQ39_14815</name>
</gene>
<accession>A0A0D8IWA2</accession>
<evidence type="ECO:0008006" key="3">
    <source>
        <dbReference type="Google" id="ProtNLM"/>
    </source>
</evidence>
<dbReference type="AlphaFoldDB" id="A0A0D8IWA2"/>